<name>A0ABQ5MLR2_9FLAO</name>
<protein>
    <submittedName>
        <fullName evidence="1">Uncharacterized protein</fullName>
    </submittedName>
</protein>
<organism evidence="1 2">
    <name type="scientific">Neptunitalea lumnitzerae</name>
    <dbReference type="NCBI Taxonomy" id="2965509"/>
    <lineage>
        <taxon>Bacteria</taxon>
        <taxon>Pseudomonadati</taxon>
        <taxon>Bacteroidota</taxon>
        <taxon>Flavobacteriia</taxon>
        <taxon>Flavobacteriales</taxon>
        <taxon>Flavobacteriaceae</taxon>
        <taxon>Neptunitalea</taxon>
    </lineage>
</organism>
<dbReference type="RefSeq" id="WP_281765968.1">
    <property type="nucleotide sequence ID" value="NZ_BRVO01000003.1"/>
</dbReference>
<proteinExistence type="predicted"/>
<dbReference type="EMBL" id="BRVO01000003">
    <property type="protein sequence ID" value="GLB50342.1"/>
    <property type="molecule type" value="Genomic_DNA"/>
</dbReference>
<comment type="caution">
    <text evidence="1">The sequence shown here is derived from an EMBL/GenBank/DDBJ whole genome shotgun (WGS) entry which is preliminary data.</text>
</comment>
<accession>A0ABQ5MLR2</accession>
<keyword evidence="2" id="KW-1185">Reference proteome</keyword>
<evidence type="ECO:0000313" key="1">
    <source>
        <dbReference type="EMBL" id="GLB50342.1"/>
    </source>
</evidence>
<gene>
    <name evidence="1" type="ORF">Y10_27100</name>
</gene>
<evidence type="ECO:0000313" key="2">
    <source>
        <dbReference type="Proteomes" id="UP001143543"/>
    </source>
</evidence>
<dbReference type="Proteomes" id="UP001143543">
    <property type="component" value="Unassembled WGS sequence"/>
</dbReference>
<sequence>MATKKENQQEELITRKEALKKIGTYSKYAAVTALGTYIMLNPKKSQAQSPATPGTGFREAVLFDELNKN</sequence>
<reference evidence="1" key="1">
    <citation type="submission" date="2022-07" db="EMBL/GenBank/DDBJ databases">
        <title>Taxonomy of Novel Oxalotrophic and Methylotrophic Bacteria.</title>
        <authorList>
            <person name="Sahin N."/>
            <person name="Tani A."/>
        </authorList>
    </citation>
    <scope>NUCLEOTIDE SEQUENCE</scope>
    <source>
        <strain evidence="1">Y10</strain>
    </source>
</reference>